<dbReference type="Pfam" id="PF01248">
    <property type="entry name" value="Ribosomal_L7Ae"/>
    <property type="match status" value="1"/>
</dbReference>
<keyword evidence="3" id="KW-0175">Coiled coil</keyword>
<dbReference type="GO" id="GO:0005783">
    <property type="term" value="C:endoplasmic reticulum"/>
    <property type="evidence" value="ECO:0007669"/>
    <property type="project" value="TreeGrafter"/>
</dbReference>
<dbReference type="GO" id="GO:0042175">
    <property type="term" value="C:nuclear outer membrane-endoplasmic reticulum membrane network"/>
    <property type="evidence" value="ECO:0007669"/>
    <property type="project" value="TreeGrafter"/>
</dbReference>
<dbReference type="GO" id="GO:1990904">
    <property type="term" value="C:ribonucleoprotein complex"/>
    <property type="evidence" value="ECO:0007669"/>
    <property type="project" value="UniProtKB-KW"/>
</dbReference>
<proteinExistence type="inferred from homology"/>
<evidence type="ECO:0000256" key="1">
    <source>
        <dbReference type="ARBA" id="ARBA00007337"/>
    </source>
</evidence>
<dbReference type="AlphaFoldDB" id="A0A8H4VTQ4"/>
<dbReference type="GO" id="GO:0003729">
    <property type="term" value="F:mRNA binding"/>
    <property type="evidence" value="ECO:0007669"/>
    <property type="project" value="TreeGrafter"/>
</dbReference>
<dbReference type="PROSITE" id="PS01082">
    <property type="entry name" value="RIBOSOMAL_L7AE"/>
    <property type="match status" value="1"/>
</dbReference>
<dbReference type="PANTHER" id="PTHR31027">
    <property type="entry name" value="NUCLEAR SEGREGATION PROTEIN BFR1"/>
    <property type="match status" value="1"/>
</dbReference>
<dbReference type="InterPro" id="IPR029064">
    <property type="entry name" value="Ribosomal_eL30-like_sf"/>
</dbReference>
<dbReference type="PRINTS" id="PR00881">
    <property type="entry name" value="L7ARS6FAMILY"/>
</dbReference>
<comment type="similarity">
    <text evidence="1">Belongs to the eukaryotic ribosomal protein eL8 family.</text>
</comment>
<gene>
    <name evidence="6" type="ORF">D9613_005072</name>
</gene>
<dbReference type="SUPFAM" id="SSF55315">
    <property type="entry name" value="L30e-like"/>
    <property type="match status" value="1"/>
</dbReference>
<evidence type="ECO:0000256" key="2">
    <source>
        <dbReference type="ARBA" id="ARBA00023274"/>
    </source>
</evidence>
<dbReference type="PANTHER" id="PTHR31027:SF2">
    <property type="entry name" value="LEBERCILIN DOMAIN-CONTAINING PROTEIN"/>
    <property type="match status" value="1"/>
</dbReference>
<feature type="coiled-coil region" evidence="3">
    <location>
        <begin position="302"/>
        <end position="406"/>
    </location>
</feature>
<evidence type="ECO:0000256" key="3">
    <source>
        <dbReference type="SAM" id="Coils"/>
    </source>
</evidence>
<organism evidence="6 7">
    <name type="scientific">Agrocybe pediades</name>
    <dbReference type="NCBI Taxonomy" id="84607"/>
    <lineage>
        <taxon>Eukaryota</taxon>
        <taxon>Fungi</taxon>
        <taxon>Dikarya</taxon>
        <taxon>Basidiomycota</taxon>
        <taxon>Agaricomycotina</taxon>
        <taxon>Agaricomycetes</taxon>
        <taxon>Agaricomycetidae</taxon>
        <taxon>Agaricales</taxon>
        <taxon>Agaricineae</taxon>
        <taxon>Strophariaceae</taxon>
        <taxon>Agrocybe</taxon>
    </lineage>
</organism>
<feature type="region of interest" description="Disordered" evidence="4">
    <location>
        <begin position="549"/>
        <end position="581"/>
    </location>
</feature>
<evidence type="ECO:0000313" key="7">
    <source>
        <dbReference type="Proteomes" id="UP000521872"/>
    </source>
</evidence>
<feature type="region of interest" description="Disordered" evidence="4">
    <location>
        <begin position="161"/>
        <end position="209"/>
    </location>
</feature>
<keyword evidence="7" id="KW-1185">Reference proteome</keyword>
<sequence>MASPKKAKKEKEEVTINVEDLSPIAHPLAQKKLVWTIHVASRIRLTPAIASKARQVKRGVKEVVKGIRKGEKGLLVLAADINPIDIISHLPVMSEEAQIPYIFVTSKEELGHASSTKRPTSCVMICPNQKRRTKKDGQAEEKDEDYKELYEECYREVEKLDTKTKSASATNGSAKAKTPSTSGTATPVADKDTSEHSTSAAGGRPDKKAYDAEQARIKSEIDALQVKLSAVRDKIASATKSGPANERQKVLRAELDSIRDKQSLNKNSRSKQLDQINAINESIAKKVKDLNAAKSKIPYKTVADVDAQIKNLEKQIDSGNLKLADEKRALQEISSLKRNRRAVEGFQAEQDSIDADRKKVEELRKEREDPAAKAISDRYEALWAELNELKKEADEAYQGRAKLFEERDNIQAKLTTLFDEKRASAAHYREANDRYWAKVNEDRARRAERARAQRAEEEAQKKKELAERLLEDAQAPAFQSQIEDCQTLIDFFSGKSTNVTFKSTTSLPARAEVAGVPKLELRQVEDAPEGLVARKKKGEEDNTYFIATKKNKNTGNAKKTTPAPKAAPKTNSNGNAEAAEPFNLPLPTLTALLSLSIPPPGSKLDVPRVIEDLTTKKLWFEANQDRVTAENVAKAQAEIKRLTKSEASEPPIVKAEIPAEPQPTPVVGVTESPLASDDVVEELEVVQEEQEVASS</sequence>
<dbReference type="GO" id="GO:0008298">
    <property type="term" value="P:intracellular mRNA localization"/>
    <property type="evidence" value="ECO:0007669"/>
    <property type="project" value="TreeGrafter"/>
</dbReference>
<dbReference type="InterPro" id="IPR039604">
    <property type="entry name" value="Bfr1"/>
</dbReference>
<keyword evidence="2" id="KW-0687">Ribonucleoprotein</keyword>
<feature type="compositionally biased region" description="Polar residues" evidence="4">
    <location>
        <begin position="165"/>
        <end position="185"/>
    </location>
</feature>
<dbReference type="InterPro" id="IPR004038">
    <property type="entry name" value="Ribosomal_eL8/eL30/eS12/Gad45"/>
</dbReference>
<feature type="domain" description="Ribosomal protein eL8/eL30/eS12/Gadd45" evidence="5">
    <location>
        <begin position="48"/>
        <end position="129"/>
    </location>
</feature>
<dbReference type="Gene3D" id="3.30.1330.30">
    <property type="match status" value="1"/>
</dbReference>
<dbReference type="GO" id="GO:0042254">
    <property type="term" value="P:ribosome biogenesis"/>
    <property type="evidence" value="ECO:0007669"/>
    <property type="project" value="InterPro"/>
</dbReference>
<evidence type="ECO:0000256" key="4">
    <source>
        <dbReference type="SAM" id="MobiDB-lite"/>
    </source>
</evidence>
<dbReference type="EMBL" id="JAACJL010000016">
    <property type="protein sequence ID" value="KAF4619649.1"/>
    <property type="molecule type" value="Genomic_DNA"/>
</dbReference>
<feature type="region of interest" description="Disordered" evidence="4">
    <location>
        <begin position="646"/>
        <end position="667"/>
    </location>
</feature>
<evidence type="ECO:0000259" key="5">
    <source>
        <dbReference type="Pfam" id="PF01248"/>
    </source>
</evidence>
<protein>
    <recommendedName>
        <fullName evidence="5">Ribosomal protein eL8/eL30/eS12/Gadd45 domain-containing protein</fullName>
    </recommendedName>
</protein>
<dbReference type="InterPro" id="IPR018492">
    <property type="entry name" value="Ribosomal_eL8/Nhp2"/>
</dbReference>
<feature type="compositionally biased region" description="Low complexity" evidence="4">
    <location>
        <begin position="553"/>
        <end position="570"/>
    </location>
</feature>
<dbReference type="Proteomes" id="UP000521872">
    <property type="component" value="Unassembled WGS sequence"/>
</dbReference>
<accession>A0A8H4VTQ4</accession>
<evidence type="ECO:0000313" key="6">
    <source>
        <dbReference type="EMBL" id="KAF4619649.1"/>
    </source>
</evidence>
<reference evidence="6 7" key="1">
    <citation type="submission" date="2019-12" db="EMBL/GenBank/DDBJ databases">
        <authorList>
            <person name="Floudas D."/>
            <person name="Bentzer J."/>
            <person name="Ahren D."/>
            <person name="Johansson T."/>
            <person name="Persson P."/>
            <person name="Tunlid A."/>
        </authorList>
    </citation>
    <scope>NUCLEOTIDE SEQUENCE [LARGE SCALE GENOMIC DNA]</scope>
    <source>
        <strain evidence="6 7">CBS 102.39</strain>
    </source>
</reference>
<comment type="caution">
    <text evidence="6">The sequence shown here is derived from an EMBL/GenBank/DDBJ whole genome shotgun (WGS) entry which is preliminary data.</text>
</comment>
<name>A0A8H4VTQ4_9AGAR</name>
<feature type="coiled-coil region" evidence="3">
    <location>
        <begin position="438"/>
        <end position="472"/>
    </location>
</feature>
<dbReference type="InterPro" id="IPR004037">
    <property type="entry name" value="Ribosomal_eL8-like_CS"/>
</dbReference>